<evidence type="ECO:0000313" key="3">
    <source>
        <dbReference type="Proteomes" id="UP000789405"/>
    </source>
</evidence>
<proteinExistence type="predicted"/>
<dbReference type="PANTHER" id="PTHR43798:SF5">
    <property type="entry name" value="MONOACYLGLYCEROL LIPASE ABHD6"/>
    <property type="match status" value="1"/>
</dbReference>
<dbReference type="Gene3D" id="3.40.50.1820">
    <property type="entry name" value="alpha/beta hydrolase"/>
    <property type="match status" value="1"/>
</dbReference>
<dbReference type="Proteomes" id="UP000789405">
    <property type="component" value="Unassembled WGS sequence"/>
</dbReference>
<dbReference type="GO" id="GO:0047372">
    <property type="term" value="F:monoacylglycerol lipase activity"/>
    <property type="evidence" value="ECO:0007669"/>
    <property type="project" value="TreeGrafter"/>
</dbReference>
<keyword evidence="3" id="KW-1185">Reference proteome</keyword>
<gene>
    <name evidence="2" type="ORF">DERYTH_LOCUS1023</name>
</gene>
<dbReference type="InterPro" id="IPR000073">
    <property type="entry name" value="AB_hydrolase_1"/>
</dbReference>
<dbReference type="AlphaFoldDB" id="A0A9N8VNF4"/>
<evidence type="ECO:0000313" key="2">
    <source>
        <dbReference type="EMBL" id="CAG8461316.1"/>
    </source>
</evidence>
<comment type="caution">
    <text evidence="2">The sequence shown here is derived from an EMBL/GenBank/DDBJ whole genome shotgun (WGS) entry which is preliminary data.</text>
</comment>
<protein>
    <submittedName>
        <fullName evidence="2">5406_t:CDS:1</fullName>
    </submittedName>
</protein>
<dbReference type="EMBL" id="CAJVPY010000263">
    <property type="protein sequence ID" value="CAG8461316.1"/>
    <property type="molecule type" value="Genomic_DNA"/>
</dbReference>
<dbReference type="OrthoDB" id="8119704at2759"/>
<feature type="domain" description="AB hydrolase-1" evidence="1">
    <location>
        <begin position="24"/>
        <end position="197"/>
    </location>
</feature>
<dbReference type="PRINTS" id="PR00111">
    <property type="entry name" value="ABHYDROLASE"/>
</dbReference>
<sequence>MGESSVVSQFDPISIDLIAQDTIALVKYLGIKQFNLLGWSMGGLIAVHVASNIPLDFELEKLIICASHAQPLESHYFETLYNLPKPPDLPKNIQEQKDKFMRTYDKGFIDYMVEHPDIFDKYAEIQLTSNLPFEIFKRQWETIKETNILSKSKTIKVPTLLIYGEADKVVPIKEGELLAREIPNNKFISFPKGGHTFWFGAPESIAFINEFLSN</sequence>
<dbReference type="Pfam" id="PF00561">
    <property type="entry name" value="Abhydrolase_1"/>
    <property type="match status" value="1"/>
</dbReference>
<accession>A0A9N8VNF4</accession>
<organism evidence="2 3">
    <name type="scientific">Dentiscutata erythropus</name>
    <dbReference type="NCBI Taxonomy" id="1348616"/>
    <lineage>
        <taxon>Eukaryota</taxon>
        <taxon>Fungi</taxon>
        <taxon>Fungi incertae sedis</taxon>
        <taxon>Mucoromycota</taxon>
        <taxon>Glomeromycotina</taxon>
        <taxon>Glomeromycetes</taxon>
        <taxon>Diversisporales</taxon>
        <taxon>Gigasporaceae</taxon>
        <taxon>Dentiscutata</taxon>
    </lineage>
</organism>
<dbReference type="InterPro" id="IPR050266">
    <property type="entry name" value="AB_hydrolase_sf"/>
</dbReference>
<dbReference type="GO" id="GO:0046464">
    <property type="term" value="P:acylglycerol catabolic process"/>
    <property type="evidence" value="ECO:0007669"/>
    <property type="project" value="TreeGrafter"/>
</dbReference>
<reference evidence="2" key="1">
    <citation type="submission" date="2021-06" db="EMBL/GenBank/DDBJ databases">
        <authorList>
            <person name="Kallberg Y."/>
            <person name="Tangrot J."/>
            <person name="Rosling A."/>
        </authorList>
    </citation>
    <scope>NUCLEOTIDE SEQUENCE</scope>
    <source>
        <strain evidence="2">MA453B</strain>
    </source>
</reference>
<dbReference type="GO" id="GO:0016020">
    <property type="term" value="C:membrane"/>
    <property type="evidence" value="ECO:0007669"/>
    <property type="project" value="TreeGrafter"/>
</dbReference>
<dbReference type="PANTHER" id="PTHR43798">
    <property type="entry name" value="MONOACYLGLYCEROL LIPASE"/>
    <property type="match status" value="1"/>
</dbReference>
<dbReference type="SUPFAM" id="SSF53474">
    <property type="entry name" value="alpha/beta-Hydrolases"/>
    <property type="match status" value="1"/>
</dbReference>
<name>A0A9N8VNF4_9GLOM</name>
<evidence type="ECO:0000259" key="1">
    <source>
        <dbReference type="Pfam" id="PF00561"/>
    </source>
</evidence>
<dbReference type="InterPro" id="IPR029058">
    <property type="entry name" value="AB_hydrolase_fold"/>
</dbReference>